<gene>
    <name evidence="2" type="ORF">GBK04_25075</name>
</gene>
<organism evidence="2 3">
    <name type="scientific">Salmonirosea aquatica</name>
    <dbReference type="NCBI Taxonomy" id="2654236"/>
    <lineage>
        <taxon>Bacteria</taxon>
        <taxon>Pseudomonadati</taxon>
        <taxon>Bacteroidota</taxon>
        <taxon>Cytophagia</taxon>
        <taxon>Cytophagales</taxon>
        <taxon>Spirosomataceae</taxon>
        <taxon>Salmonirosea</taxon>
    </lineage>
</organism>
<reference evidence="2 3" key="1">
    <citation type="submission" date="2019-10" db="EMBL/GenBank/DDBJ databases">
        <title>Draft Genome Sequence of Cytophagaceae sp. SJW1-29.</title>
        <authorList>
            <person name="Choi A."/>
        </authorList>
    </citation>
    <scope>NUCLEOTIDE SEQUENCE [LARGE SCALE GENOMIC DNA]</scope>
    <source>
        <strain evidence="2 3">SJW1-29</strain>
    </source>
</reference>
<keyword evidence="3" id="KW-1185">Reference proteome</keyword>
<protein>
    <submittedName>
        <fullName evidence="2">Uncharacterized protein</fullName>
    </submittedName>
</protein>
<feature type="compositionally biased region" description="Low complexity" evidence="1">
    <location>
        <begin position="212"/>
        <end position="224"/>
    </location>
</feature>
<accession>A0A7C9BJ98</accession>
<feature type="region of interest" description="Disordered" evidence="1">
    <location>
        <begin position="148"/>
        <end position="170"/>
    </location>
</feature>
<dbReference type="Proteomes" id="UP000479293">
    <property type="component" value="Unassembled WGS sequence"/>
</dbReference>
<dbReference type="EMBL" id="WHLY01000002">
    <property type="protein sequence ID" value="MPR36521.1"/>
    <property type="molecule type" value="Genomic_DNA"/>
</dbReference>
<sequence>MLPVINNSEAFSRFLDLYREHNARGGTETHQRKCRASDGTYYYKDVTRKVNQIPESVKTTFYMILREYVASYNRTASQMPVGMYTAQDPPSLLTNRIRLSEACDCSDKTVYNHIETLGSLGVIRRKFHGRKKDFELWISTDLLFGNSGKDGAKNAQKTQKTAFSDEDRKNLPLNNIHREFLEKENRSADGSFCGYGENDHGERGRAGNPARTAGSPPTSAAGPPDGEMSTGGAARRWPRRSRR</sequence>
<evidence type="ECO:0000256" key="1">
    <source>
        <dbReference type="SAM" id="MobiDB-lite"/>
    </source>
</evidence>
<comment type="caution">
    <text evidence="2">The sequence shown here is derived from an EMBL/GenBank/DDBJ whole genome shotgun (WGS) entry which is preliminary data.</text>
</comment>
<proteinExistence type="predicted"/>
<evidence type="ECO:0000313" key="2">
    <source>
        <dbReference type="EMBL" id="MPR36521.1"/>
    </source>
</evidence>
<feature type="region of interest" description="Disordered" evidence="1">
    <location>
        <begin position="191"/>
        <end position="243"/>
    </location>
</feature>
<name>A0A7C9BJ98_9BACT</name>
<dbReference type="RefSeq" id="WP_152764497.1">
    <property type="nucleotide sequence ID" value="NZ_WHLY01000002.1"/>
</dbReference>
<dbReference type="AlphaFoldDB" id="A0A7C9BJ98"/>
<evidence type="ECO:0000313" key="3">
    <source>
        <dbReference type="Proteomes" id="UP000479293"/>
    </source>
</evidence>